<reference evidence="7 8" key="1">
    <citation type="journal article" date="2017" name="Nat. Ecol. Evol.">
        <title>Scallop genome provides insights into evolution of bilaterian karyotype and development.</title>
        <authorList>
            <person name="Wang S."/>
            <person name="Zhang J."/>
            <person name="Jiao W."/>
            <person name="Li J."/>
            <person name="Xun X."/>
            <person name="Sun Y."/>
            <person name="Guo X."/>
            <person name="Huan P."/>
            <person name="Dong B."/>
            <person name="Zhang L."/>
            <person name="Hu X."/>
            <person name="Sun X."/>
            <person name="Wang J."/>
            <person name="Zhao C."/>
            <person name="Wang Y."/>
            <person name="Wang D."/>
            <person name="Huang X."/>
            <person name="Wang R."/>
            <person name="Lv J."/>
            <person name="Li Y."/>
            <person name="Zhang Z."/>
            <person name="Liu B."/>
            <person name="Lu W."/>
            <person name="Hui Y."/>
            <person name="Liang J."/>
            <person name="Zhou Z."/>
            <person name="Hou R."/>
            <person name="Li X."/>
            <person name="Liu Y."/>
            <person name="Li H."/>
            <person name="Ning X."/>
            <person name="Lin Y."/>
            <person name="Zhao L."/>
            <person name="Xing Q."/>
            <person name="Dou J."/>
            <person name="Li Y."/>
            <person name="Mao J."/>
            <person name="Guo H."/>
            <person name="Dou H."/>
            <person name="Li T."/>
            <person name="Mu C."/>
            <person name="Jiang W."/>
            <person name="Fu Q."/>
            <person name="Fu X."/>
            <person name="Miao Y."/>
            <person name="Liu J."/>
            <person name="Yu Q."/>
            <person name="Li R."/>
            <person name="Liao H."/>
            <person name="Li X."/>
            <person name="Kong Y."/>
            <person name="Jiang Z."/>
            <person name="Chourrout D."/>
            <person name="Li R."/>
            <person name="Bao Z."/>
        </authorList>
    </citation>
    <scope>NUCLEOTIDE SEQUENCE [LARGE SCALE GENOMIC DNA]</scope>
    <source>
        <strain evidence="7 8">PY_sf001</strain>
    </source>
</reference>
<feature type="transmembrane region" description="Helical" evidence="6">
    <location>
        <begin position="411"/>
        <end position="433"/>
    </location>
</feature>
<dbReference type="GO" id="GO:0016020">
    <property type="term" value="C:membrane"/>
    <property type="evidence" value="ECO:0007669"/>
    <property type="project" value="UniProtKB-SubCell"/>
</dbReference>
<dbReference type="InterPro" id="IPR049680">
    <property type="entry name" value="FLVCR1-2_SLC49-like"/>
</dbReference>
<evidence type="ECO:0000256" key="4">
    <source>
        <dbReference type="ARBA" id="ARBA00023136"/>
    </source>
</evidence>
<evidence type="ECO:0000256" key="2">
    <source>
        <dbReference type="ARBA" id="ARBA00022692"/>
    </source>
</evidence>
<feature type="transmembrane region" description="Helical" evidence="6">
    <location>
        <begin position="74"/>
        <end position="95"/>
    </location>
</feature>
<feature type="transmembrane region" description="Helical" evidence="6">
    <location>
        <begin position="170"/>
        <end position="187"/>
    </location>
</feature>
<gene>
    <name evidence="7" type="ORF">KP79_PYT04828</name>
</gene>
<evidence type="ECO:0000313" key="7">
    <source>
        <dbReference type="EMBL" id="OWF46355.1"/>
    </source>
</evidence>
<dbReference type="EMBL" id="NEDP02004195">
    <property type="protein sequence ID" value="OWF46355.1"/>
    <property type="molecule type" value="Genomic_DNA"/>
</dbReference>
<name>A0A210QCC2_MIZYE</name>
<dbReference type="Proteomes" id="UP000242188">
    <property type="component" value="Unassembled WGS sequence"/>
</dbReference>
<dbReference type="InterPro" id="IPR036259">
    <property type="entry name" value="MFS_trans_sf"/>
</dbReference>
<keyword evidence="8" id="KW-1185">Reference proteome</keyword>
<feature type="transmembrane region" description="Helical" evidence="6">
    <location>
        <begin position="439"/>
        <end position="459"/>
    </location>
</feature>
<keyword evidence="2 6" id="KW-0812">Transmembrane</keyword>
<feature type="transmembrane region" description="Helical" evidence="6">
    <location>
        <begin position="378"/>
        <end position="399"/>
    </location>
</feature>
<dbReference type="GO" id="GO:0022857">
    <property type="term" value="F:transmembrane transporter activity"/>
    <property type="evidence" value="ECO:0007669"/>
    <property type="project" value="InterPro"/>
</dbReference>
<evidence type="ECO:0000256" key="3">
    <source>
        <dbReference type="ARBA" id="ARBA00022989"/>
    </source>
</evidence>
<dbReference type="OrthoDB" id="422206at2759"/>
<feature type="transmembrane region" description="Helical" evidence="6">
    <location>
        <begin position="34"/>
        <end position="54"/>
    </location>
</feature>
<comment type="subcellular location">
    <subcellularLocation>
        <location evidence="1">Membrane</location>
        <topology evidence="1">Multi-pass membrane protein</topology>
    </subcellularLocation>
</comment>
<evidence type="ECO:0000256" key="1">
    <source>
        <dbReference type="ARBA" id="ARBA00004141"/>
    </source>
</evidence>
<dbReference type="Pfam" id="PF07690">
    <property type="entry name" value="MFS_1"/>
    <property type="match status" value="1"/>
</dbReference>
<feature type="transmembrane region" description="Helical" evidence="6">
    <location>
        <begin position="347"/>
        <end position="366"/>
    </location>
</feature>
<feature type="transmembrane region" description="Helical" evidence="6">
    <location>
        <begin position="102"/>
        <end position="122"/>
    </location>
</feature>
<proteinExistence type="predicted"/>
<dbReference type="SUPFAM" id="SSF103473">
    <property type="entry name" value="MFS general substrate transporter"/>
    <property type="match status" value="1"/>
</dbReference>
<dbReference type="PANTHER" id="PTHR10924:SF27">
    <property type="entry name" value="SOLUTE CARRIER FAMILY 49 MEMBER 4"/>
    <property type="match status" value="1"/>
</dbReference>
<dbReference type="InterPro" id="IPR011701">
    <property type="entry name" value="MFS"/>
</dbReference>
<feature type="transmembrane region" description="Helical" evidence="6">
    <location>
        <begin position="134"/>
        <end position="158"/>
    </location>
</feature>
<evidence type="ECO:0000256" key="5">
    <source>
        <dbReference type="SAM" id="MobiDB-lite"/>
    </source>
</evidence>
<sequence length="492" mass="53506">MERSEDNARTPLLGNSGSGANGDTPGTAVYTRRWYMLSVFCGVCLGQALIWNTWGPITQSAKVVFKWEDSTIAMLANWGNIAYIIACFPVCYLTTVKGLRRSLLGCCLLMFLGTGIRCITSHPDYTLWTMNAGAVLNGVAGTVPFAGPPLLAALWFPPDQRATATATSSVFNYGGVAVAFIFGPQLVSSPHYRYETDNRTELSLTLTTEATINRTVLTNFDTLESEIMRLMYIECGYAGLLLLLVLIYFPDKPALPPSTTASMERIEYKKALLKMSKNGNLWLIALAYAVPAGVYGVYGSVFDVILNPVGVAQSEAGWIGFYSTIAGCASGLVIARFADMFMKHMKVFLIGLFILATGSFVWLTLLCNQTIPFSIVQLYASSIMGGMFLNGCIPLFYELACEASYPVSEGLAGGFMTWLNNLFGILFLLALLIPGIGTAWMNFCLVGSVGLGLLVLFVFPEKYTRTDIDITVTADGTMDVQTSVHQVTTTYT</sequence>
<accession>A0A210QCC2</accession>
<feature type="transmembrane region" description="Helical" evidence="6">
    <location>
        <begin position="230"/>
        <end position="249"/>
    </location>
</feature>
<evidence type="ECO:0000256" key="6">
    <source>
        <dbReference type="SAM" id="Phobius"/>
    </source>
</evidence>
<dbReference type="AlphaFoldDB" id="A0A210QCC2"/>
<dbReference type="Gene3D" id="1.20.1250.20">
    <property type="entry name" value="MFS general substrate transporter like domains"/>
    <property type="match status" value="2"/>
</dbReference>
<feature type="transmembrane region" description="Helical" evidence="6">
    <location>
        <begin position="279"/>
        <end position="298"/>
    </location>
</feature>
<organism evidence="7 8">
    <name type="scientific">Mizuhopecten yessoensis</name>
    <name type="common">Japanese scallop</name>
    <name type="synonym">Patinopecten yessoensis</name>
    <dbReference type="NCBI Taxonomy" id="6573"/>
    <lineage>
        <taxon>Eukaryota</taxon>
        <taxon>Metazoa</taxon>
        <taxon>Spiralia</taxon>
        <taxon>Lophotrochozoa</taxon>
        <taxon>Mollusca</taxon>
        <taxon>Bivalvia</taxon>
        <taxon>Autobranchia</taxon>
        <taxon>Pteriomorphia</taxon>
        <taxon>Pectinida</taxon>
        <taxon>Pectinoidea</taxon>
        <taxon>Pectinidae</taxon>
        <taxon>Mizuhopecten</taxon>
    </lineage>
</organism>
<feature type="transmembrane region" description="Helical" evidence="6">
    <location>
        <begin position="318"/>
        <end position="335"/>
    </location>
</feature>
<keyword evidence="3 6" id="KW-1133">Transmembrane helix</keyword>
<feature type="region of interest" description="Disordered" evidence="5">
    <location>
        <begin position="1"/>
        <end position="20"/>
    </location>
</feature>
<dbReference type="PANTHER" id="PTHR10924">
    <property type="entry name" value="MAJOR FACILITATOR SUPERFAMILY PROTEIN-RELATED"/>
    <property type="match status" value="1"/>
</dbReference>
<keyword evidence="4 6" id="KW-0472">Membrane</keyword>
<evidence type="ECO:0000313" key="8">
    <source>
        <dbReference type="Proteomes" id="UP000242188"/>
    </source>
</evidence>
<protein>
    <submittedName>
        <fullName evidence="7">Disrupted in renal carcinoma protein 2-like</fullName>
    </submittedName>
</protein>
<comment type="caution">
    <text evidence="7">The sequence shown here is derived from an EMBL/GenBank/DDBJ whole genome shotgun (WGS) entry which is preliminary data.</text>
</comment>